<dbReference type="KEGG" id="rlc:K227x_32960"/>
<organism evidence="1 2">
    <name type="scientific">Rubripirellula lacrimiformis</name>
    <dbReference type="NCBI Taxonomy" id="1930273"/>
    <lineage>
        <taxon>Bacteria</taxon>
        <taxon>Pseudomonadati</taxon>
        <taxon>Planctomycetota</taxon>
        <taxon>Planctomycetia</taxon>
        <taxon>Pirellulales</taxon>
        <taxon>Pirellulaceae</taxon>
        <taxon>Rubripirellula</taxon>
    </lineage>
</organism>
<sequence length="49" mass="5382">MPSDYRPTRGEAEGTGINLVIAWNRLGQTAGTRSAFISVVPYDSVQDRK</sequence>
<protein>
    <submittedName>
        <fullName evidence="1">Uncharacterized protein</fullName>
    </submittedName>
</protein>
<proteinExistence type="predicted"/>
<accession>A0A517NCN9</accession>
<reference evidence="1 2" key="1">
    <citation type="submission" date="2019-02" db="EMBL/GenBank/DDBJ databases">
        <title>Deep-cultivation of Planctomycetes and their phenomic and genomic characterization uncovers novel biology.</title>
        <authorList>
            <person name="Wiegand S."/>
            <person name="Jogler M."/>
            <person name="Boedeker C."/>
            <person name="Pinto D."/>
            <person name="Vollmers J."/>
            <person name="Rivas-Marin E."/>
            <person name="Kohn T."/>
            <person name="Peeters S.H."/>
            <person name="Heuer A."/>
            <person name="Rast P."/>
            <person name="Oberbeckmann S."/>
            <person name="Bunk B."/>
            <person name="Jeske O."/>
            <person name="Meyerdierks A."/>
            <person name="Storesund J.E."/>
            <person name="Kallscheuer N."/>
            <person name="Luecker S."/>
            <person name="Lage O.M."/>
            <person name="Pohl T."/>
            <person name="Merkel B.J."/>
            <person name="Hornburger P."/>
            <person name="Mueller R.-W."/>
            <person name="Bruemmer F."/>
            <person name="Labrenz M."/>
            <person name="Spormann A.M."/>
            <person name="Op den Camp H."/>
            <person name="Overmann J."/>
            <person name="Amann R."/>
            <person name="Jetten M.S.M."/>
            <person name="Mascher T."/>
            <person name="Medema M.H."/>
            <person name="Devos D.P."/>
            <person name="Kaster A.-K."/>
            <person name="Ovreas L."/>
            <person name="Rohde M."/>
            <person name="Galperin M.Y."/>
            <person name="Jogler C."/>
        </authorList>
    </citation>
    <scope>NUCLEOTIDE SEQUENCE [LARGE SCALE GENOMIC DNA]</scope>
    <source>
        <strain evidence="1 2">K22_7</strain>
    </source>
</reference>
<dbReference type="AlphaFoldDB" id="A0A517NCN9"/>
<keyword evidence="2" id="KW-1185">Reference proteome</keyword>
<evidence type="ECO:0000313" key="1">
    <source>
        <dbReference type="EMBL" id="QDT04899.1"/>
    </source>
</evidence>
<gene>
    <name evidence="1" type="ORF">K227x_32960</name>
</gene>
<evidence type="ECO:0000313" key="2">
    <source>
        <dbReference type="Proteomes" id="UP000318538"/>
    </source>
</evidence>
<dbReference type="Proteomes" id="UP000318538">
    <property type="component" value="Chromosome"/>
</dbReference>
<name>A0A517NCN9_9BACT</name>
<dbReference type="EMBL" id="CP036525">
    <property type="protein sequence ID" value="QDT04899.1"/>
    <property type="molecule type" value="Genomic_DNA"/>
</dbReference>